<name>A0ABV0IFU7_9MICC</name>
<keyword evidence="2" id="KW-0812">Transmembrane</keyword>
<evidence type="ECO:0000256" key="2">
    <source>
        <dbReference type="SAM" id="Phobius"/>
    </source>
</evidence>
<feature type="transmembrane region" description="Helical" evidence="2">
    <location>
        <begin position="31"/>
        <end position="53"/>
    </location>
</feature>
<organism evidence="4 5">
    <name type="scientific">Citricoccus nitrophenolicus</name>
    <dbReference type="NCBI Taxonomy" id="863575"/>
    <lineage>
        <taxon>Bacteria</taxon>
        <taxon>Bacillati</taxon>
        <taxon>Actinomycetota</taxon>
        <taxon>Actinomycetes</taxon>
        <taxon>Micrococcales</taxon>
        <taxon>Micrococcaceae</taxon>
        <taxon>Citricoccus</taxon>
    </lineage>
</organism>
<evidence type="ECO:0000313" key="4">
    <source>
        <dbReference type="EMBL" id="MEO9247018.1"/>
    </source>
</evidence>
<dbReference type="Proteomes" id="UP001484097">
    <property type="component" value="Unassembled WGS sequence"/>
</dbReference>
<evidence type="ECO:0000313" key="5">
    <source>
        <dbReference type="Proteomes" id="UP001484097"/>
    </source>
</evidence>
<dbReference type="RefSeq" id="WP_347919378.1">
    <property type="nucleotide sequence ID" value="NZ_JBDXMX010000002.1"/>
</dbReference>
<keyword evidence="2" id="KW-0472">Membrane</keyword>
<accession>A0ABV0IFU7</accession>
<protein>
    <submittedName>
        <fullName evidence="4">DUF6458 family protein</fullName>
    </submittedName>
</protein>
<reference evidence="4 5" key="1">
    <citation type="submission" date="2024-05" db="EMBL/GenBank/DDBJ databases">
        <authorList>
            <person name="Yi C."/>
        </authorList>
    </citation>
    <scope>NUCLEOTIDE SEQUENCE [LARGE SCALE GENOMIC DNA]</scope>
    <source>
        <strain evidence="4 5">XS13</strain>
    </source>
</reference>
<evidence type="ECO:0000256" key="1">
    <source>
        <dbReference type="SAM" id="MobiDB-lite"/>
    </source>
</evidence>
<evidence type="ECO:0000259" key="3">
    <source>
        <dbReference type="Pfam" id="PF20059"/>
    </source>
</evidence>
<sequence>MRFGSAIALMALGAILSFAVQDSIAGFDLTVAGYILMAAGALLFIVSLIQMGVANSANRRVSESRTVQDPHSGESVRRQETRDY</sequence>
<dbReference type="InterPro" id="IPR045597">
    <property type="entry name" value="DUF6458"/>
</dbReference>
<comment type="caution">
    <text evidence="4">The sequence shown here is derived from an EMBL/GenBank/DDBJ whole genome shotgun (WGS) entry which is preliminary data.</text>
</comment>
<dbReference type="Pfam" id="PF20059">
    <property type="entry name" value="DUF6458"/>
    <property type="match status" value="1"/>
</dbReference>
<feature type="domain" description="DUF6458" evidence="3">
    <location>
        <begin position="1"/>
        <end position="79"/>
    </location>
</feature>
<dbReference type="EMBL" id="JBDXMX010000002">
    <property type="protein sequence ID" value="MEO9247018.1"/>
    <property type="molecule type" value="Genomic_DNA"/>
</dbReference>
<keyword evidence="2" id="KW-1133">Transmembrane helix</keyword>
<keyword evidence="5" id="KW-1185">Reference proteome</keyword>
<feature type="region of interest" description="Disordered" evidence="1">
    <location>
        <begin position="60"/>
        <end position="84"/>
    </location>
</feature>
<proteinExistence type="predicted"/>
<gene>
    <name evidence="4" type="ORF">ABDK96_04935</name>
</gene>